<keyword evidence="5 6" id="KW-0472">Membrane</keyword>
<organism evidence="7 8">
    <name type="scientific">Roseisalinus antarcticus</name>
    <dbReference type="NCBI Taxonomy" id="254357"/>
    <lineage>
        <taxon>Bacteria</taxon>
        <taxon>Pseudomonadati</taxon>
        <taxon>Pseudomonadota</taxon>
        <taxon>Alphaproteobacteria</taxon>
        <taxon>Rhodobacterales</taxon>
        <taxon>Roseobacteraceae</taxon>
        <taxon>Roseisalinus</taxon>
    </lineage>
</organism>
<dbReference type="OrthoDB" id="6079986at2"/>
<keyword evidence="6" id="KW-1003">Cell membrane</keyword>
<keyword evidence="4 6" id="KW-1133">Transmembrane helix</keyword>
<dbReference type="PANTHER" id="PTHR23427:SF2">
    <property type="entry name" value="SURFEIT LOCUS PROTEIN 1"/>
    <property type="match status" value="1"/>
</dbReference>
<evidence type="ECO:0000313" key="8">
    <source>
        <dbReference type="Proteomes" id="UP000193900"/>
    </source>
</evidence>
<dbReference type="Proteomes" id="UP000193900">
    <property type="component" value="Unassembled WGS sequence"/>
</dbReference>
<keyword evidence="3 6" id="KW-0812">Transmembrane</keyword>
<accession>A0A1Y5SZG0</accession>
<dbReference type="PROSITE" id="PS51257">
    <property type="entry name" value="PROKAR_LIPOPROTEIN"/>
    <property type="match status" value="1"/>
</dbReference>
<dbReference type="PANTHER" id="PTHR23427">
    <property type="entry name" value="SURFEIT LOCUS PROTEIN"/>
    <property type="match status" value="1"/>
</dbReference>
<reference evidence="7 8" key="1">
    <citation type="submission" date="2017-03" db="EMBL/GenBank/DDBJ databases">
        <authorList>
            <person name="Afonso C.L."/>
            <person name="Miller P.J."/>
            <person name="Scott M.A."/>
            <person name="Spackman E."/>
            <person name="Goraichik I."/>
            <person name="Dimitrov K.M."/>
            <person name="Suarez D.L."/>
            <person name="Swayne D.E."/>
        </authorList>
    </citation>
    <scope>NUCLEOTIDE SEQUENCE [LARGE SCALE GENOMIC DNA]</scope>
    <source>
        <strain evidence="7 8">CECT 7023</strain>
    </source>
</reference>
<comment type="subcellular location">
    <subcellularLocation>
        <location evidence="6">Cell membrane</location>
        <topology evidence="6">Multi-pass membrane protein</topology>
    </subcellularLocation>
    <subcellularLocation>
        <location evidence="1">Membrane</location>
    </subcellularLocation>
</comment>
<keyword evidence="8" id="KW-1185">Reference proteome</keyword>
<proteinExistence type="inferred from homology"/>
<evidence type="ECO:0000256" key="2">
    <source>
        <dbReference type="ARBA" id="ARBA00007165"/>
    </source>
</evidence>
<dbReference type="AlphaFoldDB" id="A0A1Y5SZG0"/>
<evidence type="ECO:0000256" key="6">
    <source>
        <dbReference type="RuleBase" id="RU363076"/>
    </source>
</evidence>
<comment type="caution">
    <text evidence="6">Lacks conserved residue(s) required for the propagation of feature annotation.</text>
</comment>
<dbReference type="InterPro" id="IPR002994">
    <property type="entry name" value="Surf1/Shy1"/>
</dbReference>
<evidence type="ECO:0000256" key="1">
    <source>
        <dbReference type="ARBA" id="ARBA00004370"/>
    </source>
</evidence>
<comment type="similarity">
    <text evidence="2 6">Belongs to the SURF1 family.</text>
</comment>
<dbReference type="InterPro" id="IPR045214">
    <property type="entry name" value="Surf1/Surf4"/>
</dbReference>
<dbReference type="CDD" id="cd06662">
    <property type="entry name" value="SURF1"/>
    <property type="match status" value="1"/>
</dbReference>
<dbReference type="GO" id="GO:0005886">
    <property type="term" value="C:plasma membrane"/>
    <property type="evidence" value="ECO:0007669"/>
    <property type="project" value="UniProtKB-SubCell"/>
</dbReference>
<evidence type="ECO:0000313" key="7">
    <source>
        <dbReference type="EMBL" id="SLN50436.1"/>
    </source>
</evidence>
<dbReference type="Pfam" id="PF02104">
    <property type="entry name" value="SURF1"/>
    <property type="match status" value="1"/>
</dbReference>
<feature type="transmembrane region" description="Helical" evidence="6">
    <location>
        <begin position="192"/>
        <end position="211"/>
    </location>
</feature>
<dbReference type="EMBL" id="FWFZ01000009">
    <property type="protein sequence ID" value="SLN50436.1"/>
    <property type="molecule type" value="Genomic_DNA"/>
</dbReference>
<sequence>MKRLIFPILLGIAGCAMLISLGVWQVQRLTWKTAILDDIEARILAAPVALPETPDPVTDRYLPVAVRGTIADTGLRVLVTPEGLGPGYRRILPFDTGERRILLDGGWVPLEGAPLPEGSVTVTGNIHWPDEVDTWTPDPEGDLWFARDVTAMAETLGTEPIMVIARSLSDPGGLTPLPIGTEGVPNDHLEYAITWFSLALVWATMSVYLILRTARSKETS</sequence>
<evidence type="ECO:0000256" key="5">
    <source>
        <dbReference type="ARBA" id="ARBA00023136"/>
    </source>
</evidence>
<dbReference type="RefSeq" id="WP_085879040.1">
    <property type="nucleotide sequence ID" value="NZ_FWFZ01000009.1"/>
</dbReference>
<dbReference type="PROSITE" id="PS50895">
    <property type="entry name" value="SURF1"/>
    <property type="match status" value="1"/>
</dbReference>
<protein>
    <recommendedName>
        <fullName evidence="6">SURF1-like protein</fullName>
    </recommendedName>
</protein>
<gene>
    <name evidence="7" type="ORF">ROA7023_02181</name>
</gene>
<evidence type="ECO:0000256" key="3">
    <source>
        <dbReference type="ARBA" id="ARBA00022692"/>
    </source>
</evidence>
<name>A0A1Y5SZG0_9RHOB</name>
<evidence type="ECO:0000256" key="4">
    <source>
        <dbReference type="ARBA" id="ARBA00022989"/>
    </source>
</evidence>